<dbReference type="Proteomes" id="UP001172101">
    <property type="component" value="Unassembled WGS sequence"/>
</dbReference>
<evidence type="ECO:0000256" key="3">
    <source>
        <dbReference type="PROSITE-ProRule" id="PRU00023"/>
    </source>
</evidence>
<dbReference type="EMBL" id="JAUIRO010000004">
    <property type="protein sequence ID" value="KAK0718638.1"/>
    <property type="molecule type" value="Genomic_DNA"/>
</dbReference>
<protein>
    <submittedName>
        <fullName evidence="4">Ankyrin repeat-containing domain protein</fullName>
    </submittedName>
</protein>
<comment type="caution">
    <text evidence="4">The sequence shown here is derived from an EMBL/GenBank/DDBJ whole genome shotgun (WGS) entry which is preliminary data.</text>
</comment>
<proteinExistence type="predicted"/>
<dbReference type="Pfam" id="PF12796">
    <property type="entry name" value="Ank_2"/>
    <property type="match status" value="1"/>
</dbReference>
<organism evidence="4 5">
    <name type="scientific">Lasiosphaeria miniovina</name>
    <dbReference type="NCBI Taxonomy" id="1954250"/>
    <lineage>
        <taxon>Eukaryota</taxon>
        <taxon>Fungi</taxon>
        <taxon>Dikarya</taxon>
        <taxon>Ascomycota</taxon>
        <taxon>Pezizomycotina</taxon>
        <taxon>Sordariomycetes</taxon>
        <taxon>Sordariomycetidae</taxon>
        <taxon>Sordariales</taxon>
        <taxon>Lasiosphaeriaceae</taxon>
        <taxon>Lasiosphaeria</taxon>
    </lineage>
</organism>
<keyword evidence="5" id="KW-1185">Reference proteome</keyword>
<sequence>RTPLSWAVGYGRPDLVELLLQNGANANSRAASGRTPLSYAVEQGDESVFRFLLHQKDVDPDSKSHFSQTPLFRAAIAGHSAIINLLLEHGADPDAGRATIYCLLTNQLSHIRQYLLTNLRYSGSQ</sequence>
<dbReference type="SUPFAM" id="SSF48403">
    <property type="entry name" value="Ankyrin repeat"/>
    <property type="match status" value="1"/>
</dbReference>
<keyword evidence="1" id="KW-0677">Repeat</keyword>
<dbReference type="InterPro" id="IPR036770">
    <property type="entry name" value="Ankyrin_rpt-contain_sf"/>
</dbReference>
<dbReference type="RefSeq" id="XP_060297431.1">
    <property type="nucleotide sequence ID" value="XM_060437648.1"/>
</dbReference>
<feature type="repeat" description="ANK" evidence="3">
    <location>
        <begin position="1"/>
        <end position="31"/>
    </location>
</feature>
<dbReference type="PANTHER" id="PTHR24198">
    <property type="entry name" value="ANKYRIN REPEAT AND PROTEIN KINASE DOMAIN-CONTAINING PROTEIN"/>
    <property type="match status" value="1"/>
</dbReference>
<dbReference type="Gene3D" id="1.25.40.20">
    <property type="entry name" value="Ankyrin repeat-containing domain"/>
    <property type="match status" value="1"/>
</dbReference>
<evidence type="ECO:0000256" key="1">
    <source>
        <dbReference type="ARBA" id="ARBA00022737"/>
    </source>
</evidence>
<keyword evidence="2 3" id="KW-0040">ANK repeat</keyword>
<dbReference type="GeneID" id="85320918"/>
<reference evidence="4" key="1">
    <citation type="submission" date="2023-06" db="EMBL/GenBank/DDBJ databases">
        <title>Genome-scale phylogeny and comparative genomics of the fungal order Sordariales.</title>
        <authorList>
            <consortium name="Lawrence Berkeley National Laboratory"/>
            <person name="Hensen N."/>
            <person name="Bonometti L."/>
            <person name="Westerberg I."/>
            <person name="Brannstrom I.O."/>
            <person name="Guillou S."/>
            <person name="Cros-Aarteil S."/>
            <person name="Calhoun S."/>
            <person name="Haridas S."/>
            <person name="Kuo A."/>
            <person name="Mondo S."/>
            <person name="Pangilinan J."/>
            <person name="Riley R."/>
            <person name="LaButti K."/>
            <person name="Andreopoulos B."/>
            <person name="Lipzen A."/>
            <person name="Chen C."/>
            <person name="Yanf M."/>
            <person name="Daum C."/>
            <person name="Ng V."/>
            <person name="Clum A."/>
            <person name="Steindorff A."/>
            <person name="Ohm R."/>
            <person name="Martin F."/>
            <person name="Silar P."/>
            <person name="Natvig D."/>
            <person name="Lalanne C."/>
            <person name="Gautier V."/>
            <person name="Ament-velasquez S.L."/>
            <person name="Kruys A."/>
            <person name="Hutchinson M.I."/>
            <person name="Powell A.J."/>
            <person name="Barry K."/>
            <person name="Miller A.N."/>
            <person name="Grigoriev I.V."/>
            <person name="Debuchy R."/>
            <person name="Gladieux P."/>
            <person name="Thoren M.H."/>
            <person name="Johannesson H."/>
        </authorList>
    </citation>
    <scope>NUCLEOTIDE SEQUENCE</scope>
    <source>
        <strain evidence="4">SMH2392-1A</strain>
    </source>
</reference>
<dbReference type="PANTHER" id="PTHR24198:SF165">
    <property type="entry name" value="ANKYRIN REPEAT-CONTAINING PROTEIN-RELATED"/>
    <property type="match status" value="1"/>
</dbReference>
<dbReference type="Pfam" id="PF00023">
    <property type="entry name" value="Ank"/>
    <property type="match status" value="1"/>
</dbReference>
<dbReference type="PROSITE" id="PS50297">
    <property type="entry name" value="ANK_REP_REGION"/>
    <property type="match status" value="3"/>
</dbReference>
<evidence type="ECO:0000313" key="4">
    <source>
        <dbReference type="EMBL" id="KAK0718638.1"/>
    </source>
</evidence>
<feature type="repeat" description="ANK" evidence="3">
    <location>
        <begin position="32"/>
        <end position="53"/>
    </location>
</feature>
<evidence type="ECO:0000313" key="5">
    <source>
        <dbReference type="Proteomes" id="UP001172101"/>
    </source>
</evidence>
<accession>A0AA40E0Y2</accession>
<evidence type="ECO:0000256" key="2">
    <source>
        <dbReference type="ARBA" id="ARBA00023043"/>
    </source>
</evidence>
<dbReference type="SMART" id="SM00248">
    <property type="entry name" value="ANK"/>
    <property type="match status" value="3"/>
</dbReference>
<feature type="repeat" description="ANK" evidence="3">
    <location>
        <begin position="66"/>
        <end position="98"/>
    </location>
</feature>
<dbReference type="PRINTS" id="PR01415">
    <property type="entry name" value="ANKYRIN"/>
</dbReference>
<gene>
    <name evidence="4" type="ORF">B0T26DRAFT_644657</name>
</gene>
<name>A0AA40E0Y2_9PEZI</name>
<dbReference type="PROSITE" id="PS50088">
    <property type="entry name" value="ANK_REPEAT"/>
    <property type="match status" value="3"/>
</dbReference>
<feature type="non-terminal residue" evidence="4">
    <location>
        <position position="1"/>
    </location>
</feature>
<dbReference type="InterPro" id="IPR002110">
    <property type="entry name" value="Ankyrin_rpt"/>
</dbReference>
<dbReference type="AlphaFoldDB" id="A0AA40E0Y2"/>